<reference evidence="1 2" key="1">
    <citation type="submission" date="2022-05" db="EMBL/GenBank/DDBJ databases">
        <authorList>
            <consortium name="Genoscope - CEA"/>
            <person name="William W."/>
        </authorList>
    </citation>
    <scope>NUCLEOTIDE SEQUENCE [LARGE SCALE GENOMIC DNA]</scope>
</reference>
<proteinExistence type="predicted"/>
<protein>
    <submittedName>
        <fullName evidence="1">Uncharacterized protein</fullName>
    </submittedName>
</protein>
<sequence length="222" mass="25840">MAAANPNTRRAWDDFYFFQPGRRMYDRLLDWVRTMLQAELANGRLQNQQVRGDVIFNQFAVGQIGAQQVRTVPIGSPQIHCEEQLIRMIRQQQDEFIIYTENFTCQMREGTERRCNCFFQVIQLARRYPESLVIIMYHQAYDYRNTANRGAGRQGRWEEIDLQNMNILLGNSLEGPLPQNLVFIKVDWIIQGNQVQVRGMQIAGINRPRNPVVFPDHAAGGH</sequence>
<evidence type="ECO:0000313" key="1">
    <source>
        <dbReference type="EMBL" id="CAH3193828.1"/>
    </source>
</evidence>
<dbReference type="Proteomes" id="UP001159427">
    <property type="component" value="Unassembled WGS sequence"/>
</dbReference>
<name>A0ABN8SQG5_9CNID</name>
<keyword evidence="2" id="KW-1185">Reference proteome</keyword>
<accession>A0ABN8SQG5</accession>
<organism evidence="1 2">
    <name type="scientific">Porites evermanni</name>
    <dbReference type="NCBI Taxonomy" id="104178"/>
    <lineage>
        <taxon>Eukaryota</taxon>
        <taxon>Metazoa</taxon>
        <taxon>Cnidaria</taxon>
        <taxon>Anthozoa</taxon>
        <taxon>Hexacorallia</taxon>
        <taxon>Scleractinia</taxon>
        <taxon>Fungiina</taxon>
        <taxon>Poritidae</taxon>
        <taxon>Porites</taxon>
    </lineage>
</organism>
<comment type="caution">
    <text evidence="1">The sequence shown here is derived from an EMBL/GenBank/DDBJ whole genome shotgun (WGS) entry which is preliminary data.</text>
</comment>
<gene>
    <name evidence="1" type="ORF">PEVE_00026631</name>
</gene>
<evidence type="ECO:0000313" key="2">
    <source>
        <dbReference type="Proteomes" id="UP001159427"/>
    </source>
</evidence>
<dbReference type="EMBL" id="CALNXI010003611">
    <property type="protein sequence ID" value="CAH3193828.1"/>
    <property type="molecule type" value="Genomic_DNA"/>
</dbReference>